<evidence type="ECO:0000313" key="3">
    <source>
        <dbReference type="Proteomes" id="UP000003959"/>
    </source>
</evidence>
<name>F4XWV0_9CYAN</name>
<feature type="region of interest" description="Disordered" evidence="1">
    <location>
        <begin position="1"/>
        <end position="33"/>
    </location>
</feature>
<dbReference type="AlphaFoldDB" id="F4XWV0"/>
<keyword evidence="3" id="KW-1185">Reference proteome</keyword>
<evidence type="ECO:0000313" key="2">
    <source>
        <dbReference type="EMBL" id="EGJ30835.1"/>
    </source>
</evidence>
<dbReference type="Proteomes" id="UP000003959">
    <property type="component" value="Unassembled WGS sequence"/>
</dbReference>
<dbReference type="HOGENOM" id="CLU_3382741_0_0_3"/>
<proteinExistence type="predicted"/>
<gene>
    <name evidence="2" type="ORF">LYNGBM3L_46100</name>
</gene>
<organism evidence="2 3">
    <name type="scientific">Moorena producens 3L</name>
    <dbReference type="NCBI Taxonomy" id="489825"/>
    <lineage>
        <taxon>Bacteria</taxon>
        <taxon>Bacillati</taxon>
        <taxon>Cyanobacteriota</taxon>
        <taxon>Cyanophyceae</taxon>
        <taxon>Coleofasciculales</taxon>
        <taxon>Coleofasciculaceae</taxon>
        <taxon>Moorena</taxon>
    </lineage>
</organism>
<sequence length="33" mass="3544">MPAVQIQQEAMPGVGYQDKYQTTTSSTDGKPVS</sequence>
<evidence type="ECO:0000256" key="1">
    <source>
        <dbReference type="SAM" id="MobiDB-lite"/>
    </source>
</evidence>
<protein>
    <submittedName>
        <fullName evidence="2">Uncharacterized protein</fullName>
    </submittedName>
</protein>
<dbReference type="EMBL" id="GL890945">
    <property type="protein sequence ID" value="EGJ30835.1"/>
    <property type="molecule type" value="Genomic_DNA"/>
</dbReference>
<accession>F4XWV0</accession>
<feature type="compositionally biased region" description="Polar residues" evidence="1">
    <location>
        <begin position="19"/>
        <end position="33"/>
    </location>
</feature>
<reference evidence="3" key="1">
    <citation type="journal article" date="2011" name="Proc. Natl. Acad. Sci. U.S.A.">
        <title>Genomic insights into the physiology and ecology of the marine filamentous cyanobacterium Lyngbya majuscula.</title>
        <authorList>
            <person name="Jones A.C."/>
            <person name="Monroe E.A."/>
            <person name="Podell S."/>
            <person name="Hess W.R."/>
            <person name="Klages S."/>
            <person name="Esquenazi E."/>
            <person name="Niessen S."/>
            <person name="Hoover H."/>
            <person name="Rothmann M."/>
            <person name="Lasken R.S."/>
            <person name="Yates J.R.III."/>
            <person name="Reinhardt R."/>
            <person name="Kube M."/>
            <person name="Burkart M.D."/>
            <person name="Allen E.E."/>
            <person name="Dorrestein P.C."/>
            <person name="Gerwick W.H."/>
            <person name="Gerwick L."/>
        </authorList>
    </citation>
    <scope>NUCLEOTIDE SEQUENCE [LARGE SCALE GENOMIC DNA]</scope>
    <source>
        <strain evidence="3">3L</strain>
    </source>
</reference>